<accession>A0ACA9SIJ7</accession>
<sequence>DPTGVLWHNFLNYDSKKATGYVNLRNQGVTLKNQGTTCYLNVELQLLYSIKYFRKAIYQIPTEGNEPDKSISLAMQRVFYTLQESENSVGTVELTRSFGWDSSYCFMSHDVQEFDSVLLDKMKNTSADGAISKLFAGKMKSYVRCVNKNYESSRIEDYY</sequence>
<name>A0ACA9SIJ7_9GLOM</name>
<dbReference type="Proteomes" id="UP000789920">
    <property type="component" value="Unassembled WGS sequence"/>
</dbReference>
<organism evidence="1 2">
    <name type="scientific">Racocetra persica</name>
    <dbReference type="NCBI Taxonomy" id="160502"/>
    <lineage>
        <taxon>Eukaryota</taxon>
        <taxon>Fungi</taxon>
        <taxon>Fungi incertae sedis</taxon>
        <taxon>Mucoromycota</taxon>
        <taxon>Glomeromycotina</taxon>
        <taxon>Glomeromycetes</taxon>
        <taxon>Diversisporales</taxon>
        <taxon>Gigasporaceae</taxon>
        <taxon>Racocetra</taxon>
    </lineage>
</organism>
<evidence type="ECO:0000313" key="2">
    <source>
        <dbReference type="Proteomes" id="UP000789920"/>
    </source>
</evidence>
<dbReference type="EMBL" id="CAJVQC010128477">
    <property type="protein sequence ID" value="CAG8840963.1"/>
    <property type="molecule type" value="Genomic_DNA"/>
</dbReference>
<proteinExistence type="predicted"/>
<keyword evidence="2" id="KW-1185">Reference proteome</keyword>
<feature type="non-terminal residue" evidence="1">
    <location>
        <position position="1"/>
    </location>
</feature>
<evidence type="ECO:0000313" key="1">
    <source>
        <dbReference type="EMBL" id="CAG8840963.1"/>
    </source>
</evidence>
<gene>
    <name evidence="1" type="ORF">RPERSI_LOCUS31655</name>
</gene>
<comment type="caution">
    <text evidence="1">The sequence shown here is derived from an EMBL/GenBank/DDBJ whole genome shotgun (WGS) entry which is preliminary data.</text>
</comment>
<protein>
    <submittedName>
        <fullName evidence="1">6169_t:CDS:1</fullName>
    </submittedName>
</protein>
<feature type="non-terminal residue" evidence="1">
    <location>
        <position position="159"/>
    </location>
</feature>
<reference evidence="1" key="1">
    <citation type="submission" date="2021-06" db="EMBL/GenBank/DDBJ databases">
        <authorList>
            <person name="Kallberg Y."/>
            <person name="Tangrot J."/>
            <person name="Rosling A."/>
        </authorList>
    </citation>
    <scope>NUCLEOTIDE SEQUENCE</scope>
    <source>
        <strain evidence="1">MA461A</strain>
    </source>
</reference>